<dbReference type="Proteomes" id="UP000523079">
    <property type="component" value="Unassembled WGS sequence"/>
</dbReference>
<organism evidence="1 2">
    <name type="scientific">Microlunatus kandeliicorticis</name>
    <dbReference type="NCBI Taxonomy" id="1759536"/>
    <lineage>
        <taxon>Bacteria</taxon>
        <taxon>Bacillati</taxon>
        <taxon>Actinomycetota</taxon>
        <taxon>Actinomycetes</taxon>
        <taxon>Propionibacteriales</taxon>
        <taxon>Propionibacteriaceae</taxon>
        <taxon>Microlunatus</taxon>
    </lineage>
</organism>
<reference evidence="1 2" key="1">
    <citation type="submission" date="2020-07" db="EMBL/GenBank/DDBJ databases">
        <title>Sequencing the genomes of 1000 actinobacteria strains.</title>
        <authorList>
            <person name="Klenk H.-P."/>
        </authorList>
    </citation>
    <scope>NUCLEOTIDE SEQUENCE [LARGE SCALE GENOMIC DNA]</scope>
    <source>
        <strain evidence="1 2">DSM 100723</strain>
    </source>
</reference>
<evidence type="ECO:0000313" key="1">
    <source>
        <dbReference type="EMBL" id="MBA8795188.1"/>
    </source>
</evidence>
<comment type="caution">
    <text evidence="1">The sequence shown here is derived from an EMBL/GenBank/DDBJ whole genome shotgun (WGS) entry which is preliminary data.</text>
</comment>
<dbReference type="AlphaFoldDB" id="A0A7W3ITX0"/>
<sequence length="113" mass="12981">MKLIWATRGWRWGFRFLRDAGLEDPLMRYEAAFNRFEDDLEVCEREHDVTALRFLDPAGRRDAAGRPIPHDFVLFDDLAKQVMSVDEGVARVWPLVRADYSSRWDGPASPGAG</sequence>
<dbReference type="EMBL" id="JACGWT010000004">
    <property type="protein sequence ID" value="MBA8795188.1"/>
    <property type="molecule type" value="Genomic_DNA"/>
</dbReference>
<name>A0A7W3ITX0_9ACTN</name>
<protein>
    <submittedName>
        <fullName evidence="1">Uncharacterized protein</fullName>
    </submittedName>
</protein>
<evidence type="ECO:0000313" key="2">
    <source>
        <dbReference type="Proteomes" id="UP000523079"/>
    </source>
</evidence>
<proteinExistence type="predicted"/>
<keyword evidence="2" id="KW-1185">Reference proteome</keyword>
<accession>A0A7W3ITX0</accession>
<gene>
    <name evidence="1" type="ORF">FHX74_002816</name>
</gene>